<dbReference type="PRINTS" id="PR00359">
    <property type="entry name" value="BP450"/>
</dbReference>
<evidence type="ECO:0000313" key="9">
    <source>
        <dbReference type="EMBL" id="QSE95568.1"/>
    </source>
</evidence>
<organism evidence="9 10">
    <name type="scientific">Rhodococcus pseudokoreensis</name>
    <dbReference type="NCBI Taxonomy" id="2811421"/>
    <lineage>
        <taxon>Bacteria</taxon>
        <taxon>Bacillati</taxon>
        <taxon>Actinomycetota</taxon>
        <taxon>Actinomycetes</taxon>
        <taxon>Mycobacteriales</taxon>
        <taxon>Nocardiaceae</taxon>
        <taxon>Rhodococcus</taxon>
    </lineage>
</organism>
<keyword evidence="5 8" id="KW-0560">Oxidoreductase</keyword>
<dbReference type="CDD" id="cd11078">
    <property type="entry name" value="CYP130-like"/>
    <property type="match status" value="1"/>
</dbReference>
<proteinExistence type="inferred from homology"/>
<dbReference type="Proteomes" id="UP000662986">
    <property type="component" value="Chromosome"/>
</dbReference>
<dbReference type="InterPro" id="IPR017972">
    <property type="entry name" value="Cyt_P450_CS"/>
</dbReference>
<dbReference type="SUPFAM" id="SSF48264">
    <property type="entry name" value="Cytochrome P450"/>
    <property type="match status" value="1"/>
</dbReference>
<sequence>MTDRADTTTCPAATFDDLLALRPDVVRCPYGAYAAQRDSDPVSYNEQLGAWIVTRHEDVLDVLRDATRFSNRMASGPSSVSGIAQQILQNADLPERTRQQAARRIELSKSRVLLFSDPPLHKRQRSLVNAAFTPRRVAELDGAVKELTNQLIDNFAADGPTDVVAGFSMPIPMTVIATLLGVPPSHMATFKEWSNAFTRGVGALSHDTNAIIEIFDQVDAFYDYFTEELDRRREHPVDDLLSDLLAARLDGEAPLTLAELLQMLVQFLVAGNETTTNLLTSALWMLAKDPALQESLREDHDKITNFLDEVLRLEPPVQGIWRVAVDEVEVGGTRIPADGLIYLVTGSANRDPSVYSEPDEVDLDTARARHLTFGRGEHSCLGMNLAKMESKAALTVLLERCHSIALADPDEEVTFHRSFVLHGIESLPITFSSPSR</sequence>
<evidence type="ECO:0000256" key="3">
    <source>
        <dbReference type="ARBA" id="ARBA00022617"/>
    </source>
</evidence>
<keyword evidence="10" id="KW-1185">Reference proteome</keyword>
<dbReference type="PROSITE" id="PS00086">
    <property type="entry name" value="CYTOCHROME_P450"/>
    <property type="match status" value="1"/>
</dbReference>
<dbReference type="PANTHER" id="PTHR46696">
    <property type="entry name" value="P450, PUTATIVE (EUROFUNG)-RELATED"/>
    <property type="match status" value="1"/>
</dbReference>
<accession>A0A974WH04</accession>
<dbReference type="InterPro" id="IPR036396">
    <property type="entry name" value="Cyt_P450_sf"/>
</dbReference>
<evidence type="ECO:0000313" key="10">
    <source>
        <dbReference type="Proteomes" id="UP000662986"/>
    </source>
</evidence>
<evidence type="ECO:0000256" key="1">
    <source>
        <dbReference type="ARBA" id="ARBA00001971"/>
    </source>
</evidence>
<name>A0A974WH04_9NOCA</name>
<dbReference type="Pfam" id="PF00067">
    <property type="entry name" value="p450"/>
    <property type="match status" value="1"/>
</dbReference>
<dbReference type="InterPro" id="IPR001128">
    <property type="entry name" value="Cyt_P450"/>
</dbReference>
<protein>
    <submittedName>
        <fullName evidence="9">Cytochrome P450</fullName>
    </submittedName>
</protein>
<keyword evidence="7 8" id="KW-0503">Monooxygenase</keyword>
<evidence type="ECO:0000256" key="2">
    <source>
        <dbReference type="ARBA" id="ARBA00010617"/>
    </source>
</evidence>
<reference evidence="9 10" key="1">
    <citation type="journal article" date="2021" name="Microbiol. Resour. Announc.">
        <title>Complete Genome Sequences of Two Rhodococcus sp. Strains with Large and Linear Chromosomes, Isolated from Apple Rhizosphere.</title>
        <authorList>
            <person name="Benning S."/>
            <person name="Brugnone N."/>
            <person name="Siani R."/>
            <person name="Kublik S."/>
            <person name="Schloter M."/>
            <person name="Rad V."/>
        </authorList>
    </citation>
    <scope>NUCLEOTIDE SEQUENCE [LARGE SCALE GENOMIC DNA]</scope>
    <source>
        <strain evidence="9 10">R79</strain>
    </source>
</reference>
<dbReference type="Gene3D" id="1.10.630.10">
    <property type="entry name" value="Cytochrome P450"/>
    <property type="match status" value="1"/>
</dbReference>
<evidence type="ECO:0000256" key="8">
    <source>
        <dbReference type="RuleBase" id="RU000461"/>
    </source>
</evidence>
<gene>
    <name evidence="9" type="ORF">JWS13_27315</name>
</gene>
<dbReference type="PANTHER" id="PTHR46696:SF4">
    <property type="entry name" value="BIOTIN BIOSYNTHESIS CYTOCHROME P450"/>
    <property type="match status" value="1"/>
</dbReference>
<dbReference type="EMBL" id="CP070619">
    <property type="protein sequence ID" value="QSE95568.1"/>
    <property type="molecule type" value="Genomic_DNA"/>
</dbReference>
<reference evidence="9 10" key="2">
    <citation type="journal article" date="2022" name="Arch. Microbiol.">
        <title>Rhodococcus pseudokoreensis sp. nov. isolated from the rhizosphere of young M26 apple rootstocks.</title>
        <authorList>
            <person name="Kampfer P."/>
            <person name="Glaeser S.P."/>
            <person name="Blom J."/>
            <person name="Wolf J."/>
            <person name="Benning S."/>
            <person name="Schloter M."/>
            <person name="Neumann-Schaal M."/>
        </authorList>
    </citation>
    <scope>NUCLEOTIDE SEQUENCE [LARGE SCALE GENOMIC DNA]</scope>
    <source>
        <strain evidence="9 10">R79</strain>
    </source>
</reference>
<evidence type="ECO:0000256" key="7">
    <source>
        <dbReference type="ARBA" id="ARBA00023033"/>
    </source>
</evidence>
<evidence type="ECO:0000256" key="4">
    <source>
        <dbReference type="ARBA" id="ARBA00022723"/>
    </source>
</evidence>
<dbReference type="PRINTS" id="PR00385">
    <property type="entry name" value="P450"/>
</dbReference>
<keyword evidence="6 8" id="KW-0408">Iron</keyword>
<evidence type="ECO:0000256" key="5">
    <source>
        <dbReference type="ARBA" id="ARBA00023002"/>
    </source>
</evidence>
<dbReference type="InterPro" id="IPR002397">
    <property type="entry name" value="Cyt_P450_B"/>
</dbReference>
<keyword evidence="3 8" id="KW-0349">Heme</keyword>
<keyword evidence="4 8" id="KW-0479">Metal-binding</keyword>
<comment type="similarity">
    <text evidence="2 8">Belongs to the cytochrome P450 family.</text>
</comment>
<evidence type="ECO:0000256" key="6">
    <source>
        <dbReference type="ARBA" id="ARBA00023004"/>
    </source>
</evidence>
<comment type="cofactor">
    <cofactor evidence="1">
        <name>heme</name>
        <dbReference type="ChEBI" id="CHEBI:30413"/>
    </cofactor>
</comment>